<comment type="caution">
    <text evidence="11">The sequence shown here is derived from an EMBL/GenBank/DDBJ whole genome shotgun (WGS) entry which is preliminary data.</text>
</comment>
<dbReference type="PROSITE" id="PS50920">
    <property type="entry name" value="SOLCAR"/>
    <property type="match status" value="3"/>
</dbReference>
<evidence type="ECO:0000256" key="3">
    <source>
        <dbReference type="ARBA" id="ARBA00022448"/>
    </source>
</evidence>
<accession>A0AAU9JC71</accession>
<dbReference type="GO" id="GO:1990575">
    <property type="term" value="P:mitochondrial L-ornithine transmembrane transport"/>
    <property type="evidence" value="ECO:0007669"/>
    <property type="project" value="TreeGrafter"/>
</dbReference>
<sequence length="296" mass="32306">MSEANFSENLKDFVGGTIGGFAQVLSGQPFDMIKVRLAASSQRQSAVAATLSVIKNEGVLAFWRGSTGPLIGVGACVSIQFGVLENSKRLLKHFKGGKDLETLDYALCGSIAGMANTIVSCPAENFRIRMQIQGKVDPRGDPIYKGDIDCIRTISRNHGLRGIFKGFYITLLREACTFATYFGCYEYIINKYLIPKGGTKKDVPMLYLFLTGGFCGYAYWAPWYPIDAIKSKLQADSLANPAYKGTMDCIKKTIASEGAAGLYKGFIPCMARAFPVNGITFLAYEMTMRLIGNSSK</sequence>
<dbReference type="InterPro" id="IPR018108">
    <property type="entry name" value="MCP_transmembrane"/>
</dbReference>
<protein>
    <recommendedName>
        <fullName evidence="13">Mitochondrial carrier protein</fullName>
    </recommendedName>
</protein>
<evidence type="ECO:0000256" key="7">
    <source>
        <dbReference type="ARBA" id="ARBA00023128"/>
    </source>
</evidence>
<dbReference type="InterPro" id="IPR023395">
    <property type="entry name" value="MCP_dom_sf"/>
</dbReference>
<keyword evidence="7" id="KW-0496">Mitochondrion</keyword>
<keyword evidence="5" id="KW-0677">Repeat</keyword>
<dbReference type="Gene3D" id="1.50.40.10">
    <property type="entry name" value="Mitochondrial carrier domain"/>
    <property type="match status" value="1"/>
</dbReference>
<keyword evidence="3 10" id="KW-0813">Transport</keyword>
<evidence type="ECO:0000256" key="9">
    <source>
        <dbReference type="PROSITE-ProRule" id="PRU00282"/>
    </source>
</evidence>
<dbReference type="GO" id="GO:0000064">
    <property type="term" value="F:L-ornithine transmembrane transporter activity"/>
    <property type="evidence" value="ECO:0007669"/>
    <property type="project" value="TreeGrafter"/>
</dbReference>
<evidence type="ECO:0000313" key="11">
    <source>
        <dbReference type="EMBL" id="CAG9323328.1"/>
    </source>
</evidence>
<dbReference type="GO" id="GO:0031966">
    <property type="term" value="C:mitochondrial membrane"/>
    <property type="evidence" value="ECO:0007669"/>
    <property type="project" value="UniProtKB-SubCell"/>
</dbReference>
<gene>
    <name evidence="11" type="ORF">BSTOLATCC_MIC33228</name>
</gene>
<dbReference type="AlphaFoldDB" id="A0AAU9JC71"/>
<evidence type="ECO:0000256" key="5">
    <source>
        <dbReference type="ARBA" id="ARBA00022737"/>
    </source>
</evidence>
<evidence type="ECO:0000256" key="4">
    <source>
        <dbReference type="ARBA" id="ARBA00022692"/>
    </source>
</evidence>
<evidence type="ECO:0000256" key="8">
    <source>
        <dbReference type="ARBA" id="ARBA00023136"/>
    </source>
</evidence>
<name>A0AAU9JC71_9CILI</name>
<dbReference type="PANTHER" id="PTHR45624">
    <property type="entry name" value="MITOCHONDRIAL BASIC AMINO ACIDS TRANSPORTER-RELATED"/>
    <property type="match status" value="1"/>
</dbReference>
<dbReference type="EMBL" id="CAJZBQ010000033">
    <property type="protein sequence ID" value="CAG9323328.1"/>
    <property type="molecule type" value="Genomic_DNA"/>
</dbReference>
<evidence type="ECO:0000256" key="2">
    <source>
        <dbReference type="ARBA" id="ARBA00006375"/>
    </source>
</evidence>
<feature type="repeat" description="Solcar" evidence="9">
    <location>
        <begin position="203"/>
        <end position="290"/>
    </location>
</feature>
<keyword evidence="6" id="KW-1133">Transmembrane helix</keyword>
<feature type="repeat" description="Solcar" evidence="9">
    <location>
        <begin position="7"/>
        <end position="90"/>
    </location>
</feature>
<comment type="similarity">
    <text evidence="2 10">Belongs to the mitochondrial carrier (TC 2.A.29) family.</text>
</comment>
<evidence type="ECO:0000256" key="1">
    <source>
        <dbReference type="ARBA" id="ARBA00004225"/>
    </source>
</evidence>
<comment type="subcellular location">
    <subcellularLocation>
        <location evidence="1">Mitochondrion membrane</location>
        <topology evidence="1">Multi-pass membrane protein</topology>
    </subcellularLocation>
</comment>
<evidence type="ECO:0000256" key="6">
    <source>
        <dbReference type="ARBA" id="ARBA00022989"/>
    </source>
</evidence>
<evidence type="ECO:0000256" key="10">
    <source>
        <dbReference type="RuleBase" id="RU000488"/>
    </source>
</evidence>
<dbReference type="PANTHER" id="PTHR45624:SF12">
    <property type="entry name" value="MITOCHONDRIAL ORNITHINE TRANSPORTER 1"/>
    <property type="match status" value="1"/>
</dbReference>
<evidence type="ECO:0000313" key="12">
    <source>
        <dbReference type="Proteomes" id="UP001162131"/>
    </source>
</evidence>
<proteinExistence type="inferred from homology"/>
<organism evidence="11 12">
    <name type="scientific">Blepharisma stoltei</name>
    <dbReference type="NCBI Taxonomy" id="1481888"/>
    <lineage>
        <taxon>Eukaryota</taxon>
        <taxon>Sar</taxon>
        <taxon>Alveolata</taxon>
        <taxon>Ciliophora</taxon>
        <taxon>Postciliodesmatophora</taxon>
        <taxon>Heterotrichea</taxon>
        <taxon>Heterotrichida</taxon>
        <taxon>Blepharismidae</taxon>
        <taxon>Blepharisma</taxon>
    </lineage>
</organism>
<dbReference type="Pfam" id="PF00153">
    <property type="entry name" value="Mito_carr"/>
    <property type="match status" value="3"/>
</dbReference>
<dbReference type="InterPro" id="IPR050567">
    <property type="entry name" value="Mitochondrial_Carrier"/>
</dbReference>
<reference evidence="11" key="1">
    <citation type="submission" date="2021-09" db="EMBL/GenBank/DDBJ databases">
        <authorList>
            <consortium name="AG Swart"/>
            <person name="Singh M."/>
            <person name="Singh A."/>
            <person name="Seah K."/>
            <person name="Emmerich C."/>
        </authorList>
    </citation>
    <scope>NUCLEOTIDE SEQUENCE</scope>
    <source>
        <strain evidence="11">ATCC30299</strain>
    </source>
</reference>
<keyword evidence="8 9" id="KW-0472">Membrane</keyword>
<feature type="repeat" description="Solcar" evidence="9">
    <location>
        <begin position="100"/>
        <end position="191"/>
    </location>
</feature>
<dbReference type="SUPFAM" id="SSF103506">
    <property type="entry name" value="Mitochondrial carrier"/>
    <property type="match status" value="1"/>
</dbReference>
<evidence type="ECO:0008006" key="13">
    <source>
        <dbReference type="Google" id="ProtNLM"/>
    </source>
</evidence>
<dbReference type="Proteomes" id="UP001162131">
    <property type="component" value="Unassembled WGS sequence"/>
</dbReference>
<keyword evidence="12" id="KW-1185">Reference proteome</keyword>
<keyword evidence="4 9" id="KW-0812">Transmembrane</keyword>